<protein>
    <submittedName>
        <fullName evidence="1">Uncharacterized protein</fullName>
    </submittedName>
</protein>
<dbReference type="EMBL" id="KB445640">
    <property type="protein sequence ID" value="EMD66561.1"/>
    <property type="molecule type" value="Genomic_DNA"/>
</dbReference>
<sequence length="74" mass="8294">MKQLLFSLAFVPGHAARVLHTKDSTSFYQAQRKMFDRQILSRTLPGCSTETGVVIPGGLHRMLIFTRRHASAHA</sequence>
<dbReference type="RefSeq" id="XP_007698024.1">
    <property type="nucleotide sequence ID" value="XM_007699834.1"/>
</dbReference>
<dbReference type="AlphaFoldDB" id="M2TBL3"/>
<gene>
    <name evidence="1" type="ORF">COCSADRAFT_299486</name>
</gene>
<dbReference type="KEGG" id="bsc:COCSADRAFT_299486"/>
<dbReference type="OrthoDB" id="10278472at2759"/>
<evidence type="ECO:0000313" key="1">
    <source>
        <dbReference type="EMBL" id="EMD66561.1"/>
    </source>
</evidence>
<dbReference type="HOGENOM" id="CLU_2711496_0_0_1"/>
<evidence type="ECO:0000313" key="2">
    <source>
        <dbReference type="Proteomes" id="UP000016934"/>
    </source>
</evidence>
<proteinExistence type="predicted"/>
<keyword evidence="2" id="KW-1185">Reference proteome</keyword>
<dbReference type="Proteomes" id="UP000016934">
    <property type="component" value="Unassembled WGS sequence"/>
</dbReference>
<reference evidence="1 2" key="1">
    <citation type="journal article" date="2012" name="PLoS Pathog.">
        <title>Diverse lifestyles and strategies of plant pathogenesis encoded in the genomes of eighteen Dothideomycetes fungi.</title>
        <authorList>
            <person name="Ohm R.A."/>
            <person name="Feau N."/>
            <person name="Henrissat B."/>
            <person name="Schoch C.L."/>
            <person name="Horwitz B.A."/>
            <person name="Barry K.W."/>
            <person name="Condon B.J."/>
            <person name="Copeland A.C."/>
            <person name="Dhillon B."/>
            <person name="Glaser F."/>
            <person name="Hesse C.N."/>
            <person name="Kosti I."/>
            <person name="LaButti K."/>
            <person name="Lindquist E.A."/>
            <person name="Lucas S."/>
            <person name="Salamov A.A."/>
            <person name="Bradshaw R.E."/>
            <person name="Ciuffetti L."/>
            <person name="Hamelin R.C."/>
            <person name="Kema G.H.J."/>
            <person name="Lawrence C."/>
            <person name="Scott J.A."/>
            <person name="Spatafora J.W."/>
            <person name="Turgeon B.G."/>
            <person name="de Wit P.J.G.M."/>
            <person name="Zhong S."/>
            <person name="Goodwin S.B."/>
            <person name="Grigoriev I.V."/>
        </authorList>
    </citation>
    <scope>NUCLEOTIDE SEQUENCE [LARGE SCALE GENOMIC DNA]</scope>
    <source>
        <strain evidence="2">ND90Pr / ATCC 201652</strain>
    </source>
</reference>
<reference evidence="2" key="2">
    <citation type="journal article" date="2013" name="PLoS Genet.">
        <title>Comparative genome structure, secondary metabolite, and effector coding capacity across Cochliobolus pathogens.</title>
        <authorList>
            <person name="Condon B.J."/>
            <person name="Leng Y."/>
            <person name="Wu D."/>
            <person name="Bushley K.E."/>
            <person name="Ohm R.A."/>
            <person name="Otillar R."/>
            <person name="Martin J."/>
            <person name="Schackwitz W."/>
            <person name="Grimwood J."/>
            <person name="MohdZainudin N."/>
            <person name="Xue C."/>
            <person name="Wang R."/>
            <person name="Manning V.A."/>
            <person name="Dhillon B."/>
            <person name="Tu Z.J."/>
            <person name="Steffenson B.J."/>
            <person name="Salamov A."/>
            <person name="Sun H."/>
            <person name="Lowry S."/>
            <person name="LaButti K."/>
            <person name="Han J."/>
            <person name="Copeland A."/>
            <person name="Lindquist E."/>
            <person name="Barry K."/>
            <person name="Schmutz J."/>
            <person name="Baker S.E."/>
            <person name="Ciuffetti L.M."/>
            <person name="Grigoriev I.V."/>
            <person name="Zhong S."/>
            <person name="Turgeon B.G."/>
        </authorList>
    </citation>
    <scope>NUCLEOTIDE SEQUENCE [LARGE SCALE GENOMIC DNA]</scope>
    <source>
        <strain evidence="2">ND90Pr / ATCC 201652</strain>
    </source>
</reference>
<dbReference type="GeneID" id="19136143"/>
<accession>M2TBL3</accession>
<organism evidence="1 2">
    <name type="scientific">Cochliobolus sativus (strain ND90Pr / ATCC 201652)</name>
    <name type="common">Common root rot and spot blotch fungus</name>
    <name type="synonym">Bipolaris sorokiniana</name>
    <dbReference type="NCBI Taxonomy" id="665912"/>
    <lineage>
        <taxon>Eukaryota</taxon>
        <taxon>Fungi</taxon>
        <taxon>Dikarya</taxon>
        <taxon>Ascomycota</taxon>
        <taxon>Pezizomycotina</taxon>
        <taxon>Dothideomycetes</taxon>
        <taxon>Pleosporomycetidae</taxon>
        <taxon>Pleosporales</taxon>
        <taxon>Pleosporineae</taxon>
        <taxon>Pleosporaceae</taxon>
        <taxon>Bipolaris</taxon>
    </lineage>
</organism>
<name>M2TBL3_COCSN</name>